<keyword evidence="2 5" id="KW-0812">Transmembrane</keyword>
<dbReference type="InterPro" id="IPR036259">
    <property type="entry name" value="MFS_trans_sf"/>
</dbReference>
<evidence type="ECO:0000256" key="3">
    <source>
        <dbReference type="ARBA" id="ARBA00022989"/>
    </source>
</evidence>
<evidence type="ECO:0000256" key="5">
    <source>
        <dbReference type="SAM" id="Phobius"/>
    </source>
</evidence>
<evidence type="ECO:0000256" key="1">
    <source>
        <dbReference type="ARBA" id="ARBA00004141"/>
    </source>
</evidence>
<dbReference type="AlphaFoldDB" id="A0A2T7PTG1"/>
<evidence type="ECO:0000313" key="6">
    <source>
        <dbReference type="EMBL" id="PVD36712.1"/>
    </source>
</evidence>
<evidence type="ECO:0008006" key="8">
    <source>
        <dbReference type="Google" id="ProtNLM"/>
    </source>
</evidence>
<dbReference type="EMBL" id="PZQS01000002">
    <property type="protein sequence ID" value="PVD36712.1"/>
    <property type="molecule type" value="Genomic_DNA"/>
</dbReference>
<evidence type="ECO:0000256" key="4">
    <source>
        <dbReference type="ARBA" id="ARBA00023136"/>
    </source>
</evidence>
<dbReference type="Pfam" id="PF07690">
    <property type="entry name" value="MFS_1"/>
    <property type="match status" value="1"/>
</dbReference>
<dbReference type="PANTHER" id="PTHR11662:SF399">
    <property type="entry name" value="FI19708P1-RELATED"/>
    <property type="match status" value="1"/>
</dbReference>
<comment type="caution">
    <text evidence="6">The sequence shown here is derived from an EMBL/GenBank/DDBJ whole genome shotgun (WGS) entry which is preliminary data.</text>
</comment>
<dbReference type="InterPro" id="IPR050382">
    <property type="entry name" value="MFS_Na/Anion_cotransporter"/>
</dbReference>
<protein>
    <recommendedName>
        <fullName evidence="8">Major facilitator superfamily (MFS) profile domain-containing protein</fullName>
    </recommendedName>
</protein>
<feature type="transmembrane region" description="Helical" evidence="5">
    <location>
        <begin position="21"/>
        <end position="49"/>
    </location>
</feature>
<sequence>MVRSQHDGGDLNRRFGERWNLAILSFFGFLILYVTRVNLSVAIICMVRAPKLNVTSDNHRILGKHGPSLNHTTTLPLVTAGNRTTEDDGISGSDCSLEILKSGLSLNDCEFDWDKRTQSSLLAMFFYGHIFTLIPGGRLAGRYGGRRVWGVCQSICALSTLATPLATRAHVHLVYALRFLLGLAAVSWKYP</sequence>
<keyword evidence="7" id="KW-1185">Reference proteome</keyword>
<reference evidence="6 7" key="1">
    <citation type="submission" date="2018-04" db="EMBL/GenBank/DDBJ databases">
        <title>The genome of golden apple snail Pomacea canaliculata provides insight into stress tolerance and invasive adaptation.</title>
        <authorList>
            <person name="Liu C."/>
            <person name="Liu B."/>
            <person name="Ren Y."/>
            <person name="Zhang Y."/>
            <person name="Wang H."/>
            <person name="Li S."/>
            <person name="Jiang F."/>
            <person name="Yin L."/>
            <person name="Zhang G."/>
            <person name="Qian W."/>
            <person name="Fan W."/>
        </authorList>
    </citation>
    <scope>NUCLEOTIDE SEQUENCE [LARGE SCALE GENOMIC DNA]</scope>
    <source>
        <strain evidence="6">SZHN2017</strain>
        <tissue evidence="6">Muscle</tissue>
    </source>
</reference>
<dbReference type="GO" id="GO:0022857">
    <property type="term" value="F:transmembrane transporter activity"/>
    <property type="evidence" value="ECO:0007669"/>
    <property type="project" value="InterPro"/>
</dbReference>
<name>A0A2T7PTG1_POMCA</name>
<dbReference type="Proteomes" id="UP000245119">
    <property type="component" value="Linkage Group LG2"/>
</dbReference>
<dbReference type="GO" id="GO:0006820">
    <property type="term" value="P:monoatomic anion transport"/>
    <property type="evidence" value="ECO:0007669"/>
    <property type="project" value="TreeGrafter"/>
</dbReference>
<dbReference type="PANTHER" id="PTHR11662">
    <property type="entry name" value="SOLUTE CARRIER FAMILY 17"/>
    <property type="match status" value="1"/>
</dbReference>
<dbReference type="InterPro" id="IPR011701">
    <property type="entry name" value="MFS"/>
</dbReference>
<organism evidence="6 7">
    <name type="scientific">Pomacea canaliculata</name>
    <name type="common">Golden apple snail</name>
    <dbReference type="NCBI Taxonomy" id="400727"/>
    <lineage>
        <taxon>Eukaryota</taxon>
        <taxon>Metazoa</taxon>
        <taxon>Spiralia</taxon>
        <taxon>Lophotrochozoa</taxon>
        <taxon>Mollusca</taxon>
        <taxon>Gastropoda</taxon>
        <taxon>Caenogastropoda</taxon>
        <taxon>Architaenioglossa</taxon>
        <taxon>Ampullarioidea</taxon>
        <taxon>Ampullariidae</taxon>
        <taxon>Pomacea</taxon>
    </lineage>
</organism>
<accession>A0A2T7PTG1</accession>
<comment type="subcellular location">
    <subcellularLocation>
        <location evidence="1">Membrane</location>
        <topology evidence="1">Multi-pass membrane protein</topology>
    </subcellularLocation>
</comment>
<dbReference type="Gene3D" id="1.20.1250.20">
    <property type="entry name" value="MFS general substrate transporter like domains"/>
    <property type="match status" value="1"/>
</dbReference>
<keyword evidence="4 5" id="KW-0472">Membrane</keyword>
<evidence type="ECO:0000256" key="2">
    <source>
        <dbReference type="ARBA" id="ARBA00022692"/>
    </source>
</evidence>
<proteinExistence type="predicted"/>
<evidence type="ECO:0000313" key="7">
    <source>
        <dbReference type="Proteomes" id="UP000245119"/>
    </source>
</evidence>
<dbReference type="OrthoDB" id="2985014at2759"/>
<dbReference type="STRING" id="400727.A0A2T7PTG1"/>
<dbReference type="SUPFAM" id="SSF103473">
    <property type="entry name" value="MFS general substrate transporter"/>
    <property type="match status" value="1"/>
</dbReference>
<dbReference type="GO" id="GO:0016020">
    <property type="term" value="C:membrane"/>
    <property type="evidence" value="ECO:0007669"/>
    <property type="project" value="UniProtKB-SubCell"/>
</dbReference>
<keyword evidence="3 5" id="KW-1133">Transmembrane helix</keyword>
<gene>
    <name evidence="6" type="ORF">C0Q70_03698</name>
</gene>